<reference evidence="1" key="2">
    <citation type="journal article" date="2021" name="PeerJ">
        <title>Extensive microbial diversity within the chicken gut microbiome revealed by metagenomics and culture.</title>
        <authorList>
            <person name="Gilroy R."/>
            <person name="Ravi A."/>
            <person name="Getino M."/>
            <person name="Pursley I."/>
            <person name="Horton D.L."/>
            <person name="Alikhan N.F."/>
            <person name="Baker D."/>
            <person name="Gharbi K."/>
            <person name="Hall N."/>
            <person name="Watson M."/>
            <person name="Adriaenssens E.M."/>
            <person name="Foster-Nyarko E."/>
            <person name="Jarju S."/>
            <person name="Secka A."/>
            <person name="Antonio M."/>
            <person name="Oren A."/>
            <person name="Chaudhuri R.R."/>
            <person name="La Ragione R."/>
            <person name="Hildebrand F."/>
            <person name="Pallen M.J."/>
        </authorList>
    </citation>
    <scope>NUCLEOTIDE SEQUENCE</scope>
    <source>
        <strain evidence="1">ChiSxjej2B14-8506</strain>
    </source>
</reference>
<gene>
    <name evidence="1" type="ORF">IAC59_01155</name>
</gene>
<evidence type="ECO:0000313" key="1">
    <source>
        <dbReference type="EMBL" id="HIU45850.1"/>
    </source>
</evidence>
<proteinExistence type="predicted"/>
<evidence type="ECO:0000313" key="2">
    <source>
        <dbReference type="Proteomes" id="UP000824123"/>
    </source>
</evidence>
<dbReference type="AlphaFoldDB" id="A0A9D1LPV7"/>
<organism evidence="1 2">
    <name type="scientific">Candidatus Fimadaptatus faecigallinarum</name>
    <dbReference type="NCBI Taxonomy" id="2840814"/>
    <lineage>
        <taxon>Bacteria</taxon>
        <taxon>Bacillati</taxon>
        <taxon>Bacillota</taxon>
        <taxon>Clostridia</taxon>
        <taxon>Eubacteriales</taxon>
        <taxon>Candidatus Fimadaptatus</taxon>
    </lineage>
</organism>
<protein>
    <submittedName>
        <fullName evidence="1">Uncharacterized protein</fullName>
    </submittedName>
</protein>
<accession>A0A9D1LPV7</accession>
<comment type="caution">
    <text evidence="1">The sequence shown here is derived from an EMBL/GenBank/DDBJ whole genome shotgun (WGS) entry which is preliminary data.</text>
</comment>
<name>A0A9D1LPV7_9FIRM</name>
<sequence>MQSGISRLAALLRPRDGGAGELFCARVTPALELDDGCGLTVPAGDYLICSHAEFERGDSPALSAGMNVLCAWVDGQAVVIGALL</sequence>
<dbReference type="EMBL" id="DVNK01000008">
    <property type="protein sequence ID" value="HIU45850.1"/>
    <property type="molecule type" value="Genomic_DNA"/>
</dbReference>
<reference evidence="1" key="1">
    <citation type="submission" date="2020-10" db="EMBL/GenBank/DDBJ databases">
        <authorList>
            <person name="Gilroy R."/>
        </authorList>
    </citation>
    <scope>NUCLEOTIDE SEQUENCE</scope>
    <source>
        <strain evidence="1">ChiSxjej2B14-8506</strain>
    </source>
</reference>
<dbReference type="Proteomes" id="UP000824123">
    <property type="component" value="Unassembled WGS sequence"/>
</dbReference>